<organism evidence="2 3">
    <name type="scientific">Astrephomene gubernaculifera</name>
    <dbReference type="NCBI Taxonomy" id="47775"/>
    <lineage>
        <taxon>Eukaryota</taxon>
        <taxon>Viridiplantae</taxon>
        <taxon>Chlorophyta</taxon>
        <taxon>core chlorophytes</taxon>
        <taxon>Chlorophyceae</taxon>
        <taxon>CS clade</taxon>
        <taxon>Chlamydomonadales</taxon>
        <taxon>Astrephomenaceae</taxon>
        <taxon>Astrephomene</taxon>
    </lineage>
</organism>
<gene>
    <name evidence="2" type="ORF">Agub_g12197</name>
</gene>
<protein>
    <submittedName>
        <fullName evidence="2">Uncharacterized protein</fullName>
    </submittedName>
</protein>
<feature type="region of interest" description="Disordered" evidence="1">
    <location>
        <begin position="116"/>
        <end position="144"/>
    </location>
</feature>
<feature type="non-terminal residue" evidence="2">
    <location>
        <position position="1"/>
    </location>
</feature>
<dbReference type="AlphaFoldDB" id="A0AAD3E2A7"/>
<dbReference type="PANTHER" id="PTHR47570:SF1">
    <property type="entry name" value="ZINC ION BINDING PROTEIN"/>
    <property type="match status" value="1"/>
</dbReference>
<feature type="non-terminal residue" evidence="2">
    <location>
        <position position="333"/>
    </location>
</feature>
<dbReference type="Proteomes" id="UP001054857">
    <property type="component" value="Unassembled WGS sequence"/>
</dbReference>
<name>A0AAD3E2A7_9CHLO</name>
<evidence type="ECO:0000256" key="1">
    <source>
        <dbReference type="SAM" id="MobiDB-lite"/>
    </source>
</evidence>
<keyword evidence="3" id="KW-1185">Reference proteome</keyword>
<dbReference type="PANTHER" id="PTHR47570">
    <property type="entry name" value="ZINC ION BINDING PROTEIN"/>
    <property type="match status" value="1"/>
</dbReference>
<dbReference type="EMBL" id="BMAR01000035">
    <property type="protein sequence ID" value="GFR50056.1"/>
    <property type="molecule type" value="Genomic_DNA"/>
</dbReference>
<reference evidence="2 3" key="1">
    <citation type="journal article" date="2021" name="Sci. Rep.">
        <title>Genome sequencing of the multicellular alga Astrephomene provides insights into convergent evolution of germ-soma differentiation.</title>
        <authorList>
            <person name="Yamashita S."/>
            <person name="Yamamoto K."/>
            <person name="Matsuzaki R."/>
            <person name="Suzuki S."/>
            <person name="Yamaguchi H."/>
            <person name="Hirooka S."/>
            <person name="Minakuchi Y."/>
            <person name="Miyagishima S."/>
            <person name="Kawachi M."/>
            <person name="Toyoda A."/>
            <person name="Nozaki H."/>
        </authorList>
    </citation>
    <scope>NUCLEOTIDE SEQUENCE [LARGE SCALE GENOMIC DNA]</scope>
    <source>
        <strain evidence="2 3">NIES-4017</strain>
    </source>
</reference>
<evidence type="ECO:0000313" key="2">
    <source>
        <dbReference type="EMBL" id="GFR50056.1"/>
    </source>
</evidence>
<comment type="caution">
    <text evidence="2">The sequence shown here is derived from an EMBL/GenBank/DDBJ whole genome shotgun (WGS) entry which is preliminary data.</text>
</comment>
<feature type="compositionally biased region" description="Low complexity" evidence="1">
    <location>
        <begin position="220"/>
        <end position="233"/>
    </location>
</feature>
<feature type="region of interest" description="Disordered" evidence="1">
    <location>
        <begin position="207"/>
        <end position="259"/>
    </location>
</feature>
<evidence type="ECO:0000313" key="3">
    <source>
        <dbReference type="Proteomes" id="UP001054857"/>
    </source>
</evidence>
<proteinExistence type="predicted"/>
<sequence>AEGAGVAITDWLSYYRWARLPLESPAALLLHFPLTLYGILRLVLDELYDNSGGGSSACRMPTRVRAPSQHLGQQETRQELCQVLPLVRGRNLQGLGQSQDKVVDIDNVVVASTNGVRSSNEGLAGSHEGDPDPGSTNSGHGGCAATDLSSNAVLARNTGEGDTGDAAAAAAAAPGFDGVREQPAVKRRRVGAGRPACPTSGWLGVAAVSSPLPPQPAPPAQQQQWPPCQTDGGSEAGEEDGGRGFATHGSDGCGGRRGRRSGWRRVEVLYLGPQIELDQLDILACSLLPLLPGACSLLLHLVGPDVPASLHGTTALYGGDGGVGSGGCGGWMG</sequence>
<accession>A0AAD3E2A7</accession>